<accession>A0A1F6EEB6</accession>
<dbReference type="CDD" id="cd12952">
    <property type="entry name" value="MMP_ACEL2062"/>
    <property type="match status" value="1"/>
</dbReference>
<sequence>MERREFEKLVAEGFAAIPERFRKRVKNVVFLVEDEPSDEVRRREGLASDETLLGHYTGLPISERGDTYGVGATLPDTILIYQNPIEEEARGDLKQIQAIIADTVWHEIAHHFGFDEGEVREREKRRAKE</sequence>
<dbReference type="InterPro" id="IPR038555">
    <property type="entry name" value="Zincin_1_sf"/>
</dbReference>
<dbReference type="InterPro" id="IPR010428">
    <property type="entry name" value="Zincin_1"/>
</dbReference>
<evidence type="ECO:0008006" key="3">
    <source>
        <dbReference type="Google" id="ProtNLM"/>
    </source>
</evidence>
<proteinExistence type="predicted"/>
<protein>
    <recommendedName>
        <fullName evidence="3">Metallopeptidase family protein</fullName>
    </recommendedName>
</protein>
<comment type="caution">
    <text evidence="1">The sequence shown here is derived from an EMBL/GenBank/DDBJ whole genome shotgun (WGS) entry which is preliminary data.</text>
</comment>
<dbReference type="Gene3D" id="3.30.2010.20">
    <property type="match status" value="1"/>
</dbReference>
<dbReference type="Pfam" id="PF06262">
    <property type="entry name" value="Zincin_1"/>
    <property type="match status" value="1"/>
</dbReference>
<dbReference type="EMBL" id="MFLV01000015">
    <property type="protein sequence ID" value="OGG71552.1"/>
    <property type="molecule type" value="Genomic_DNA"/>
</dbReference>
<reference evidence="1 2" key="1">
    <citation type="journal article" date="2016" name="Nat. Commun.">
        <title>Thousands of microbial genomes shed light on interconnected biogeochemical processes in an aquifer system.</title>
        <authorList>
            <person name="Anantharaman K."/>
            <person name="Brown C.T."/>
            <person name="Hug L.A."/>
            <person name="Sharon I."/>
            <person name="Castelle C.J."/>
            <person name="Probst A.J."/>
            <person name="Thomas B.C."/>
            <person name="Singh A."/>
            <person name="Wilkins M.J."/>
            <person name="Karaoz U."/>
            <person name="Brodie E.L."/>
            <person name="Williams K.H."/>
            <person name="Hubbard S.S."/>
            <person name="Banfield J.F."/>
        </authorList>
    </citation>
    <scope>NUCLEOTIDE SEQUENCE [LARGE SCALE GENOMIC DNA]</scope>
</reference>
<organism evidence="1 2">
    <name type="scientific">Candidatus Kaiserbacteria bacterium RIFCSPLOWO2_01_FULL_51_21</name>
    <dbReference type="NCBI Taxonomy" id="1798508"/>
    <lineage>
        <taxon>Bacteria</taxon>
        <taxon>Candidatus Kaiseribacteriota</taxon>
    </lineage>
</organism>
<dbReference type="Proteomes" id="UP000179115">
    <property type="component" value="Unassembled WGS sequence"/>
</dbReference>
<evidence type="ECO:0000313" key="2">
    <source>
        <dbReference type="Proteomes" id="UP000179115"/>
    </source>
</evidence>
<gene>
    <name evidence="1" type="ORF">A3A35_00190</name>
</gene>
<name>A0A1F6EEB6_9BACT</name>
<dbReference type="SUPFAM" id="SSF55486">
    <property type="entry name" value="Metalloproteases ('zincins'), catalytic domain"/>
    <property type="match status" value="1"/>
</dbReference>
<dbReference type="STRING" id="1798508.A3A35_00190"/>
<dbReference type="AlphaFoldDB" id="A0A1F6EEB6"/>
<evidence type="ECO:0000313" key="1">
    <source>
        <dbReference type="EMBL" id="OGG71552.1"/>
    </source>
</evidence>